<reference evidence="1 2" key="1">
    <citation type="submission" date="2016-05" db="EMBL/GenBank/DDBJ databases">
        <title>A degradative enzymes factory behind the ericoid mycorrhizal symbiosis.</title>
        <authorList>
            <consortium name="DOE Joint Genome Institute"/>
            <person name="Martino E."/>
            <person name="Morin E."/>
            <person name="Grelet G."/>
            <person name="Kuo A."/>
            <person name="Kohler A."/>
            <person name="Daghino S."/>
            <person name="Barry K."/>
            <person name="Choi C."/>
            <person name="Cichocki N."/>
            <person name="Clum A."/>
            <person name="Copeland A."/>
            <person name="Hainaut M."/>
            <person name="Haridas S."/>
            <person name="Labutti K."/>
            <person name="Lindquist E."/>
            <person name="Lipzen A."/>
            <person name="Khouja H.-R."/>
            <person name="Murat C."/>
            <person name="Ohm R."/>
            <person name="Olson A."/>
            <person name="Spatafora J."/>
            <person name="Veneault-Fourrey C."/>
            <person name="Henrissat B."/>
            <person name="Grigoriev I."/>
            <person name="Martin F."/>
            <person name="Perotto S."/>
        </authorList>
    </citation>
    <scope>NUCLEOTIDE SEQUENCE [LARGE SCALE GENOMIC DNA]</scope>
    <source>
        <strain evidence="1 2">UAMH 7357</strain>
    </source>
</reference>
<protein>
    <submittedName>
        <fullName evidence="1">Uncharacterized protein</fullName>
    </submittedName>
</protein>
<sequence length="65" mass="6892">MSSPAKTVAFIEYTLLICDGNKEAISKFQKQVAGKGPGEVISNGFAVAKAAIKAHLTHKITFRAS</sequence>
<evidence type="ECO:0000313" key="2">
    <source>
        <dbReference type="Proteomes" id="UP000235672"/>
    </source>
</evidence>
<gene>
    <name evidence="1" type="ORF">NA56DRAFT_712957</name>
</gene>
<accession>A0A2J6PEW9</accession>
<dbReference type="Proteomes" id="UP000235672">
    <property type="component" value="Unassembled WGS sequence"/>
</dbReference>
<dbReference type="EMBL" id="KZ613547">
    <property type="protein sequence ID" value="PMD12554.1"/>
    <property type="molecule type" value="Genomic_DNA"/>
</dbReference>
<organism evidence="1 2">
    <name type="scientific">Hyaloscypha hepaticicola</name>
    <dbReference type="NCBI Taxonomy" id="2082293"/>
    <lineage>
        <taxon>Eukaryota</taxon>
        <taxon>Fungi</taxon>
        <taxon>Dikarya</taxon>
        <taxon>Ascomycota</taxon>
        <taxon>Pezizomycotina</taxon>
        <taxon>Leotiomycetes</taxon>
        <taxon>Helotiales</taxon>
        <taxon>Hyaloscyphaceae</taxon>
        <taxon>Hyaloscypha</taxon>
    </lineage>
</organism>
<keyword evidence="2" id="KW-1185">Reference proteome</keyword>
<dbReference type="AlphaFoldDB" id="A0A2J6PEW9"/>
<name>A0A2J6PEW9_9HELO</name>
<evidence type="ECO:0000313" key="1">
    <source>
        <dbReference type="EMBL" id="PMD12554.1"/>
    </source>
</evidence>
<dbReference type="OrthoDB" id="21615at2759"/>
<proteinExistence type="predicted"/>